<dbReference type="GeneID" id="56060524"/>
<evidence type="ECO:0000313" key="3">
    <source>
        <dbReference type="Proteomes" id="UP000509441"/>
    </source>
</evidence>
<keyword evidence="3" id="KW-1185">Reference proteome</keyword>
<dbReference type="RefSeq" id="WP_179362962.1">
    <property type="nucleotide sequence ID" value="NZ_CP026994.1"/>
</dbReference>
<dbReference type="KEGG" id="nox:C5F49_01210"/>
<evidence type="ECO:0000313" key="2">
    <source>
        <dbReference type="EMBL" id="QLH04086.1"/>
    </source>
</evidence>
<dbReference type="AlphaFoldDB" id="A0A7D5M0M8"/>
<gene>
    <name evidence="2" type="ORF">C5F49_01210</name>
</gene>
<keyword evidence="1" id="KW-0472">Membrane</keyword>
<protein>
    <submittedName>
        <fullName evidence="2">Uncharacterized protein</fullName>
    </submittedName>
</protein>
<keyword evidence="1" id="KW-0812">Transmembrane</keyword>
<reference evidence="2 3" key="1">
    <citation type="submission" date="2018-02" db="EMBL/GenBank/DDBJ databases">
        <title>Complete genome of Nitrosopumilus oxyclinae HCE1.</title>
        <authorList>
            <person name="Qin W."/>
            <person name="Zheng Y."/>
            <person name="Stahl D.A."/>
        </authorList>
    </citation>
    <scope>NUCLEOTIDE SEQUENCE [LARGE SCALE GENOMIC DNA]</scope>
    <source>
        <strain evidence="2 3">HCE1</strain>
    </source>
</reference>
<proteinExistence type="predicted"/>
<keyword evidence="1" id="KW-1133">Transmembrane helix</keyword>
<dbReference type="EMBL" id="CP026994">
    <property type="protein sequence ID" value="QLH04086.1"/>
    <property type="molecule type" value="Genomic_DNA"/>
</dbReference>
<feature type="transmembrane region" description="Helical" evidence="1">
    <location>
        <begin position="6"/>
        <end position="23"/>
    </location>
</feature>
<accession>A0A7D5M0M8</accession>
<evidence type="ECO:0000256" key="1">
    <source>
        <dbReference type="SAM" id="Phobius"/>
    </source>
</evidence>
<dbReference type="Proteomes" id="UP000509441">
    <property type="component" value="Chromosome"/>
</dbReference>
<name>A0A7D5M0M8_9ARCH</name>
<sequence>MVLAYIGIAIGVLIVLILIVKISRTNPREVAGIDAFCKKCGLETRGMNCPKCEKKSKSFGV</sequence>
<organism evidence="2 3">
    <name type="scientific">Nitrosopumilus oxyclinae</name>
    <dbReference type="NCBI Taxonomy" id="1959104"/>
    <lineage>
        <taxon>Archaea</taxon>
        <taxon>Nitrososphaerota</taxon>
        <taxon>Nitrososphaeria</taxon>
        <taxon>Nitrosopumilales</taxon>
        <taxon>Nitrosopumilaceae</taxon>
        <taxon>Nitrosopumilus</taxon>
    </lineage>
</organism>
<dbReference type="OrthoDB" id="3147at2157"/>